<dbReference type="AlphaFoldDB" id="A0A023FKY3"/>
<feature type="compositionally biased region" description="Basic and acidic residues" evidence="4">
    <location>
        <begin position="9"/>
        <end position="26"/>
    </location>
</feature>
<dbReference type="PANTHER" id="PTHR12775">
    <property type="entry name" value="PROTEIN C20ORF43 HOMOLOG"/>
    <property type="match status" value="1"/>
</dbReference>
<dbReference type="GO" id="GO:0005634">
    <property type="term" value="C:nucleus"/>
    <property type="evidence" value="ECO:0007669"/>
    <property type="project" value="TreeGrafter"/>
</dbReference>
<keyword evidence="5" id="KW-0675">Receptor</keyword>
<protein>
    <recommendedName>
        <fullName evidence="2">Replication termination factor 2</fullName>
    </recommendedName>
    <alternativeName>
        <fullName evidence="3">Replication termination factor 2 domain-containing protein 1</fullName>
    </alternativeName>
</protein>
<evidence type="ECO:0000256" key="3">
    <source>
        <dbReference type="ARBA" id="ARBA00030367"/>
    </source>
</evidence>
<dbReference type="Pfam" id="PF04641">
    <property type="entry name" value="Rtf2"/>
    <property type="match status" value="1"/>
</dbReference>
<feature type="region of interest" description="Disordered" evidence="4">
    <location>
        <begin position="1"/>
        <end position="26"/>
    </location>
</feature>
<evidence type="ECO:0000256" key="2">
    <source>
        <dbReference type="ARBA" id="ARBA00015157"/>
    </source>
</evidence>
<dbReference type="InterPro" id="IPR006735">
    <property type="entry name" value="Rtf2"/>
</dbReference>
<comment type="similarity">
    <text evidence="1">Belongs to the rtf2 family.</text>
</comment>
<proteinExistence type="evidence at transcript level"/>
<evidence type="ECO:0000256" key="1">
    <source>
        <dbReference type="ARBA" id="ARBA00009885"/>
    </source>
</evidence>
<dbReference type="CDD" id="cd16653">
    <property type="entry name" value="RING-like_Rtf2"/>
    <property type="match status" value="1"/>
</dbReference>
<organism evidence="5">
    <name type="scientific">Amblyomma cajennense</name>
    <name type="common">Cayenne tick</name>
    <name type="synonym">Acarus cajennensis</name>
    <dbReference type="NCBI Taxonomy" id="34607"/>
    <lineage>
        <taxon>Eukaryota</taxon>
        <taxon>Metazoa</taxon>
        <taxon>Ecdysozoa</taxon>
        <taxon>Arthropoda</taxon>
        <taxon>Chelicerata</taxon>
        <taxon>Arachnida</taxon>
        <taxon>Acari</taxon>
        <taxon>Parasitiformes</taxon>
        <taxon>Ixodida</taxon>
        <taxon>Ixodoidea</taxon>
        <taxon>Ixodidae</taxon>
        <taxon>Amblyomminae</taxon>
        <taxon>Amblyomma</taxon>
    </lineage>
</organism>
<accession>A0A023FKY3</accession>
<name>A0A023FKY3_AMBCJ</name>
<dbReference type="PANTHER" id="PTHR12775:SF0">
    <property type="entry name" value="REPLICATION TERMINATION FACTOR 2"/>
    <property type="match status" value="1"/>
</dbReference>
<dbReference type="GO" id="GO:0006274">
    <property type="term" value="P:DNA replication termination"/>
    <property type="evidence" value="ECO:0007669"/>
    <property type="project" value="TreeGrafter"/>
</dbReference>
<dbReference type="EMBL" id="GBBK01003149">
    <property type="protein sequence ID" value="JAC21333.1"/>
    <property type="molecule type" value="mRNA"/>
</dbReference>
<reference evidence="5" key="1">
    <citation type="submission" date="2014-03" db="EMBL/GenBank/DDBJ databases">
        <title>The sialotranscriptome of Amblyomma triste, Amblyomma parvum and Amblyomma cajennense ticks, uncovered by 454-based RNA-seq.</title>
        <authorList>
            <person name="Garcia G.R."/>
            <person name="Gardinassi L.G."/>
            <person name="Ribeiro J.M."/>
            <person name="Anatriello E."/>
            <person name="Ferreira B.R."/>
            <person name="Moreira H.N."/>
            <person name="Mafra C."/>
            <person name="Olegario M.M."/>
            <person name="Szabo P.J."/>
            <person name="Miranda-Santos I.K."/>
            <person name="Maruyama S.R."/>
        </authorList>
    </citation>
    <scope>NUCLEOTIDE SEQUENCE</scope>
    <source>
        <strain evidence="5">Uberlandia</strain>
        <tissue evidence="5">Salivary glands</tissue>
    </source>
</reference>
<dbReference type="InterPro" id="IPR027799">
    <property type="entry name" value="Rtf2_RING-finger"/>
</dbReference>
<sequence length="293" mass="32614">MGCDGGTIPRRDELVRTKQKPEQKDKDAEAVAKWKHCAITQEELRQPIVSCELGRLYNKEAVIEYLLNKDASCEAAKHIRSLKDIVELKPTENPGYKKRDADKGDEYVDLRASRFICPVVGLEMNGKYRFCYLRQCGCVLSERALKEVKSEVCHKCGKPFEDDDIVVLNGSDDDLAVLSARMELRRAKAKSEKKSKKRASDSVEDGKKKVKIENGVGAKNSAVVNGGASTSGVAKKSEVGAATKMILPEKARQSYSIAKDPNTSEAFKSLFTSHPEAINQPKPHWITHNPLFY</sequence>
<evidence type="ECO:0000313" key="5">
    <source>
        <dbReference type="EMBL" id="JAC21333.1"/>
    </source>
</evidence>
<evidence type="ECO:0000256" key="4">
    <source>
        <dbReference type="SAM" id="MobiDB-lite"/>
    </source>
</evidence>
<feature type="region of interest" description="Disordered" evidence="4">
    <location>
        <begin position="187"/>
        <end position="207"/>
    </location>
</feature>